<organism evidence="10 11">
    <name type="scientific">Sphagnum jensenii</name>
    <dbReference type="NCBI Taxonomy" id="128206"/>
    <lineage>
        <taxon>Eukaryota</taxon>
        <taxon>Viridiplantae</taxon>
        <taxon>Streptophyta</taxon>
        <taxon>Embryophyta</taxon>
        <taxon>Bryophyta</taxon>
        <taxon>Sphagnophytina</taxon>
        <taxon>Sphagnopsida</taxon>
        <taxon>Sphagnales</taxon>
        <taxon>Sphagnaceae</taxon>
        <taxon>Sphagnum</taxon>
    </lineage>
</organism>
<dbReference type="SUPFAM" id="SSF56112">
    <property type="entry name" value="Protein kinase-like (PK-like)"/>
    <property type="match status" value="1"/>
</dbReference>
<proteinExistence type="predicted"/>
<dbReference type="InterPro" id="IPR001611">
    <property type="entry name" value="Leu-rich_rpt"/>
</dbReference>
<dbReference type="EMBL" id="OZ023719">
    <property type="protein sequence ID" value="CAK9869238.1"/>
    <property type="molecule type" value="Genomic_DNA"/>
</dbReference>
<evidence type="ECO:0000256" key="3">
    <source>
        <dbReference type="ARBA" id="ARBA00022692"/>
    </source>
</evidence>
<protein>
    <recommendedName>
        <fullName evidence="9">Protein kinase domain-containing protein</fullName>
    </recommendedName>
</protein>
<keyword evidence="4" id="KW-0677">Repeat</keyword>
<feature type="region of interest" description="Disordered" evidence="8">
    <location>
        <begin position="28"/>
        <end position="47"/>
    </location>
</feature>
<dbReference type="PROSITE" id="PS00108">
    <property type="entry name" value="PROTEIN_KINASE_ST"/>
    <property type="match status" value="1"/>
</dbReference>
<evidence type="ECO:0000256" key="1">
    <source>
        <dbReference type="ARBA" id="ARBA00004370"/>
    </source>
</evidence>
<evidence type="ECO:0000256" key="7">
    <source>
        <dbReference type="ARBA" id="ARBA00023180"/>
    </source>
</evidence>
<keyword evidence="11" id="KW-1185">Reference proteome</keyword>
<keyword evidence="5" id="KW-1133">Transmembrane helix</keyword>
<comment type="subcellular location">
    <subcellularLocation>
        <location evidence="1">Membrane</location>
    </subcellularLocation>
</comment>
<evidence type="ECO:0000256" key="6">
    <source>
        <dbReference type="ARBA" id="ARBA00023136"/>
    </source>
</evidence>
<accession>A0ABP1B2L7</accession>
<evidence type="ECO:0000313" key="10">
    <source>
        <dbReference type="EMBL" id="CAK9869238.1"/>
    </source>
</evidence>
<keyword evidence="2" id="KW-0433">Leucine-rich repeat</keyword>
<dbReference type="PROSITE" id="PS50011">
    <property type="entry name" value="PROTEIN_KINASE_DOM"/>
    <property type="match status" value="1"/>
</dbReference>
<evidence type="ECO:0000313" key="11">
    <source>
        <dbReference type="Proteomes" id="UP001497522"/>
    </source>
</evidence>
<evidence type="ECO:0000256" key="4">
    <source>
        <dbReference type="ARBA" id="ARBA00022737"/>
    </source>
</evidence>
<dbReference type="PANTHER" id="PTHR48056:SF28">
    <property type="entry name" value="PROTEIN KINASE DOMAIN-CONTAINING PROTEIN"/>
    <property type="match status" value="1"/>
</dbReference>
<dbReference type="InterPro" id="IPR032675">
    <property type="entry name" value="LRR_dom_sf"/>
</dbReference>
<dbReference type="Pfam" id="PF00069">
    <property type="entry name" value="Pkinase"/>
    <property type="match status" value="1"/>
</dbReference>
<feature type="domain" description="Protein kinase" evidence="9">
    <location>
        <begin position="114"/>
        <end position="387"/>
    </location>
</feature>
<dbReference type="InterPro" id="IPR050647">
    <property type="entry name" value="Plant_LRR-RLKs"/>
</dbReference>
<feature type="region of interest" description="Disordered" evidence="8">
    <location>
        <begin position="306"/>
        <end position="325"/>
    </location>
</feature>
<gene>
    <name evidence="10" type="ORF">CSSPJE1EN2_LOCUS11996</name>
</gene>
<dbReference type="Pfam" id="PF00560">
    <property type="entry name" value="LRR_1"/>
    <property type="match status" value="1"/>
</dbReference>
<evidence type="ECO:0000256" key="2">
    <source>
        <dbReference type="ARBA" id="ARBA00022614"/>
    </source>
</evidence>
<keyword evidence="3" id="KW-0812">Transmembrane</keyword>
<keyword evidence="7" id="KW-0325">Glycoprotein</keyword>
<dbReference type="Gene3D" id="1.10.510.10">
    <property type="entry name" value="Transferase(Phosphotransferase) domain 1"/>
    <property type="match status" value="1"/>
</dbReference>
<evidence type="ECO:0000259" key="9">
    <source>
        <dbReference type="PROSITE" id="PS50011"/>
    </source>
</evidence>
<dbReference type="InterPro" id="IPR000719">
    <property type="entry name" value="Prot_kinase_dom"/>
</dbReference>
<name>A0ABP1B2L7_9BRYO</name>
<dbReference type="PANTHER" id="PTHR48056">
    <property type="entry name" value="LRR RECEPTOR-LIKE SERINE/THREONINE-PROTEIN KINASE-RELATED"/>
    <property type="match status" value="1"/>
</dbReference>
<evidence type="ECO:0000256" key="8">
    <source>
        <dbReference type="SAM" id="MobiDB-lite"/>
    </source>
</evidence>
<dbReference type="SUPFAM" id="SSF52058">
    <property type="entry name" value="L domain-like"/>
    <property type="match status" value="1"/>
</dbReference>
<sequence>MGEIPVEVSQGEQLDEFFLQQNAFGGTIPSSSGNLTPSQNSDLGNNKLNGSIPGTLGGLTNLQTFNVSENNLQGLIPTALTTRFNASSFAGNPLLRGTPLTGSQAIGHHHSSGWSTGAIVGRDVGGAGLLALIILPSICGLGMCVGRQRRGTTGAKAKAVAETLIVMFREAITIAHIHDGTGHFAEDHAISRTGFGISFKATLFGNKSAPTTILESVFFYNGDYMPKGSIASLLQEASKQTSHVLDGPMRHRIALGIARGISFLHTQCNPPIVHGDVKPNNVLLDADWEPHLSDFGLTAWTRKPVDPTPSSNSAGSLGDFDLASVDRDPESGEWEEFLRAAKIALSCTAPDPADRPSVGEVVLAVEGCRTAPDIPSSNSPTALTSPT</sequence>
<evidence type="ECO:0000256" key="5">
    <source>
        <dbReference type="ARBA" id="ARBA00022989"/>
    </source>
</evidence>
<dbReference type="Gene3D" id="3.80.10.10">
    <property type="entry name" value="Ribonuclease Inhibitor"/>
    <property type="match status" value="1"/>
</dbReference>
<keyword evidence="6" id="KW-0472">Membrane</keyword>
<reference evidence="10" key="1">
    <citation type="submission" date="2024-03" db="EMBL/GenBank/DDBJ databases">
        <authorList>
            <consortium name="ELIXIR-Norway"/>
            <consortium name="Elixir Norway"/>
        </authorList>
    </citation>
    <scope>NUCLEOTIDE SEQUENCE</scope>
</reference>
<dbReference type="Proteomes" id="UP001497522">
    <property type="component" value="Chromosome 18"/>
</dbReference>
<dbReference type="InterPro" id="IPR008271">
    <property type="entry name" value="Ser/Thr_kinase_AS"/>
</dbReference>
<dbReference type="InterPro" id="IPR011009">
    <property type="entry name" value="Kinase-like_dom_sf"/>
</dbReference>